<protein>
    <recommendedName>
        <fullName evidence="4">Transmembrane protein</fullName>
    </recommendedName>
</protein>
<dbReference type="AlphaFoldDB" id="A0AA39SFZ5"/>
<evidence type="ECO:0000313" key="2">
    <source>
        <dbReference type="EMBL" id="KAK0589265.1"/>
    </source>
</evidence>
<dbReference type="EMBL" id="JAUESC010000381">
    <property type="protein sequence ID" value="KAK0589265.1"/>
    <property type="molecule type" value="Genomic_DNA"/>
</dbReference>
<sequence length="106" mass="11200">MPMATATATATDGDGDDLLLILPLSISGLLLSGCLSLRFHTKQSFCDGDGDEGNGDLHGNSDPLLLLPLTLGFLVVVVTVCIRIEQSFYGKLEGNLVHLWGIRMGG</sequence>
<keyword evidence="3" id="KW-1185">Reference proteome</keyword>
<reference evidence="2" key="1">
    <citation type="journal article" date="2022" name="Plant J.">
        <title>Strategies of tolerance reflected in two North American maple genomes.</title>
        <authorList>
            <person name="McEvoy S.L."/>
            <person name="Sezen U.U."/>
            <person name="Trouern-Trend A."/>
            <person name="McMahon S.M."/>
            <person name="Schaberg P.G."/>
            <person name="Yang J."/>
            <person name="Wegrzyn J.L."/>
            <person name="Swenson N.G."/>
        </authorList>
    </citation>
    <scope>NUCLEOTIDE SEQUENCE</scope>
    <source>
        <strain evidence="2">NS2018</strain>
    </source>
</reference>
<evidence type="ECO:0008006" key="4">
    <source>
        <dbReference type="Google" id="ProtNLM"/>
    </source>
</evidence>
<evidence type="ECO:0000256" key="1">
    <source>
        <dbReference type="SAM" id="Phobius"/>
    </source>
</evidence>
<keyword evidence="1" id="KW-0812">Transmembrane</keyword>
<proteinExistence type="predicted"/>
<evidence type="ECO:0000313" key="3">
    <source>
        <dbReference type="Proteomes" id="UP001168877"/>
    </source>
</evidence>
<accession>A0AA39SFZ5</accession>
<name>A0AA39SFZ5_ACESA</name>
<organism evidence="2 3">
    <name type="scientific">Acer saccharum</name>
    <name type="common">Sugar maple</name>
    <dbReference type="NCBI Taxonomy" id="4024"/>
    <lineage>
        <taxon>Eukaryota</taxon>
        <taxon>Viridiplantae</taxon>
        <taxon>Streptophyta</taxon>
        <taxon>Embryophyta</taxon>
        <taxon>Tracheophyta</taxon>
        <taxon>Spermatophyta</taxon>
        <taxon>Magnoliopsida</taxon>
        <taxon>eudicotyledons</taxon>
        <taxon>Gunneridae</taxon>
        <taxon>Pentapetalae</taxon>
        <taxon>rosids</taxon>
        <taxon>malvids</taxon>
        <taxon>Sapindales</taxon>
        <taxon>Sapindaceae</taxon>
        <taxon>Hippocastanoideae</taxon>
        <taxon>Acereae</taxon>
        <taxon>Acer</taxon>
    </lineage>
</organism>
<keyword evidence="1" id="KW-0472">Membrane</keyword>
<feature type="transmembrane region" description="Helical" evidence="1">
    <location>
        <begin position="64"/>
        <end position="82"/>
    </location>
</feature>
<comment type="caution">
    <text evidence="2">The sequence shown here is derived from an EMBL/GenBank/DDBJ whole genome shotgun (WGS) entry which is preliminary data.</text>
</comment>
<gene>
    <name evidence="2" type="ORF">LWI29_011887</name>
</gene>
<dbReference type="Proteomes" id="UP001168877">
    <property type="component" value="Unassembled WGS sequence"/>
</dbReference>
<reference evidence="2" key="2">
    <citation type="submission" date="2023-06" db="EMBL/GenBank/DDBJ databases">
        <authorList>
            <person name="Swenson N.G."/>
            <person name="Wegrzyn J.L."/>
            <person name="Mcevoy S.L."/>
        </authorList>
    </citation>
    <scope>NUCLEOTIDE SEQUENCE</scope>
    <source>
        <strain evidence="2">NS2018</strain>
        <tissue evidence="2">Leaf</tissue>
    </source>
</reference>
<keyword evidence="1" id="KW-1133">Transmembrane helix</keyword>